<feature type="transmembrane region" description="Helical" evidence="2">
    <location>
        <begin position="6"/>
        <end position="26"/>
    </location>
</feature>
<reference evidence="3 4" key="1">
    <citation type="submission" date="2018-01" db="EMBL/GenBank/DDBJ databases">
        <title>Harnessing the power of phylogenomics to disentangle the directionality and signatures of interkingdom host jumping in the parasitic fungal genus Tolypocladium.</title>
        <authorList>
            <person name="Quandt C.A."/>
            <person name="Patterson W."/>
            <person name="Spatafora J.W."/>
        </authorList>
    </citation>
    <scope>NUCLEOTIDE SEQUENCE [LARGE SCALE GENOMIC DNA]</scope>
    <source>
        <strain evidence="3 4">NRBC 100945</strain>
    </source>
</reference>
<dbReference type="Gene3D" id="3.20.20.140">
    <property type="entry name" value="Metal-dependent hydrolases"/>
    <property type="match status" value="2"/>
</dbReference>
<dbReference type="OrthoDB" id="10258955at2759"/>
<dbReference type="PANTHER" id="PTHR11113">
    <property type="entry name" value="N-ACETYLGLUCOSAMINE-6-PHOSPHATE DEACETYLASE"/>
    <property type="match status" value="1"/>
</dbReference>
<sequence>MDEKNGLPPYSAVASLYGAGYFWLWGRRRALKLFVLACLALIAIAQWTQVWRTSSKAPRLSLQKLHDDLATCRKLRHAPQDPIGLGREHNARYIEGGKPTLIKNATIWIGEPVEGTSEADARAGRGWEWVRGDVLLEHGLIKKVEAHISPSSLPENTQLYDAAGRQLTSGIIDMHSHAGVNSLPVLEGNGDGNEASDNITPWARSIDGFYPFDPQIQVIKSGGVTTSLVLPGSGNNIGGEAYLLKHAVGKPDGRREISAEDMLADPERNWRYMKMACGENAKRAGHSMGRRPFSRMGESYDFRHAFEQARDLVQRQDDWCHKAEAVGVGNMDDYLPQEILWESLGAAMRGQVHINTHCYTVPDLEAMVDHTNEFKFAVRAFHHAHQTYLVPEILRRTWGGRTPSSALFADNMYYKAEAYVGSEFAGKYLYDAGLTPVYVSDNPVLNAQHVLFEAAKGYHYGLPYHAALTAPADDVGMGQRLGKVKPGFDADVVVWDSDPLSVGAAPVQVWIDGTAQFEEPVELSKPQRGPLAPDPSLANVVEEPTEFESALFSGVTKVLLADDKTHESDGRSFNVAVSNGKIACIGACESEFEVATAAGVEVVALRDGHLTHSFTGVAGTLGLNEIDAESVTDNGLNPSKFTRAMDGLQLGGKKLHAGAKYGVTKAISAPKFTERHTHHGTSVGFVTTAMTSLAEGAVFAPDVAVHYTLDLNARGADSYSAVFGELRRKLMDAARSDKEVADPFSEAAYLKMVVAGDKVLALTINSADGMATALRIKAEVESALKTSTASPKLRVAIIGGAESHLVADELAAASVGVILLPLQAMAGTWDSRRALPGAPLSNGTAVDWLVRAGVTVGVGLPEDWRVRDLGFEAGTAFRNGNGRLSEKAALDLVSANIHKILGVDVAEAEARGHFIVSEGSPLEIGSRIKAVGTGRGTVCVFVS</sequence>
<keyword evidence="2" id="KW-1133">Transmembrane helix</keyword>
<evidence type="ECO:0000313" key="4">
    <source>
        <dbReference type="Proteomes" id="UP000237481"/>
    </source>
</evidence>
<keyword evidence="4" id="KW-1185">Reference proteome</keyword>
<dbReference type="AlphaFoldDB" id="A0A2S4KVS2"/>
<dbReference type="EMBL" id="PKSG01000556">
    <property type="protein sequence ID" value="POR34274.1"/>
    <property type="molecule type" value="Genomic_DNA"/>
</dbReference>
<dbReference type="InterPro" id="IPR032466">
    <property type="entry name" value="Metal_Hydrolase"/>
</dbReference>
<dbReference type="SUPFAM" id="SSF51556">
    <property type="entry name" value="Metallo-dependent hydrolases"/>
    <property type="match status" value="1"/>
</dbReference>
<dbReference type="Proteomes" id="UP000237481">
    <property type="component" value="Unassembled WGS sequence"/>
</dbReference>
<evidence type="ECO:0000256" key="1">
    <source>
        <dbReference type="ARBA" id="ARBA00022801"/>
    </source>
</evidence>
<protein>
    <recommendedName>
        <fullName evidence="5">Amidohydrolase 3 domain-containing protein</fullName>
    </recommendedName>
</protein>
<keyword evidence="2" id="KW-0812">Transmembrane</keyword>
<name>A0A2S4KVS2_9HYPO</name>
<keyword evidence="2" id="KW-0472">Membrane</keyword>
<proteinExistence type="predicted"/>
<organism evidence="3 4">
    <name type="scientific">Tolypocladium paradoxum</name>
    <dbReference type="NCBI Taxonomy" id="94208"/>
    <lineage>
        <taxon>Eukaryota</taxon>
        <taxon>Fungi</taxon>
        <taxon>Dikarya</taxon>
        <taxon>Ascomycota</taxon>
        <taxon>Pezizomycotina</taxon>
        <taxon>Sordariomycetes</taxon>
        <taxon>Hypocreomycetidae</taxon>
        <taxon>Hypocreales</taxon>
        <taxon>Ophiocordycipitaceae</taxon>
        <taxon>Tolypocladium</taxon>
    </lineage>
</organism>
<feature type="transmembrane region" description="Helical" evidence="2">
    <location>
        <begin position="33"/>
        <end position="51"/>
    </location>
</feature>
<dbReference type="GO" id="GO:0008448">
    <property type="term" value="F:N-acetylglucosamine-6-phosphate deacetylase activity"/>
    <property type="evidence" value="ECO:0007669"/>
    <property type="project" value="TreeGrafter"/>
</dbReference>
<evidence type="ECO:0000313" key="3">
    <source>
        <dbReference type="EMBL" id="POR34274.1"/>
    </source>
</evidence>
<dbReference type="SUPFAM" id="SSF51338">
    <property type="entry name" value="Composite domain of metallo-dependent hydrolases"/>
    <property type="match status" value="1"/>
</dbReference>
<evidence type="ECO:0008006" key="5">
    <source>
        <dbReference type="Google" id="ProtNLM"/>
    </source>
</evidence>
<dbReference type="PANTHER" id="PTHR11113:SF14">
    <property type="entry name" value="N-ACETYLGLUCOSAMINE-6-PHOSPHATE DEACETYLASE"/>
    <property type="match status" value="1"/>
</dbReference>
<comment type="caution">
    <text evidence="3">The sequence shown here is derived from an EMBL/GenBank/DDBJ whole genome shotgun (WGS) entry which is preliminary data.</text>
</comment>
<dbReference type="GO" id="GO:0006046">
    <property type="term" value="P:N-acetylglucosamine catabolic process"/>
    <property type="evidence" value="ECO:0007669"/>
    <property type="project" value="TreeGrafter"/>
</dbReference>
<evidence type="ECO:0000256" key="2">
    <source>
        <dbReference type="SAM" id="Phobius"/>
    </source>
</evidence>
<accession>A0A2S4KVS2</accession>
<keyword evidence="1" id="KW-0378">Hydrolase</keyword>
<dbReference type="InterPro" id="IPR011059">
    <property type="entry name" value="Metal-dep_hydrolase_composite"/>
</dbReference>
<gene>
    <name evidence="3" type="ORF">TPAR_05526</name>
</gene>